<reference evidence="13 14" key="1">
    <citation type="submission" date="2020-01" db="EMBL/GenBank/DDBJ databases">
        <title>Draft genome sequence of Aspergillus udagawae IFM 53868.</title>
        <authorList>
            <person name="Takahashi H."/>
            <person name="Yaguchi T."/>
        </authorList>
    </citation>
    <scope>NUCLEOTIDE SEQUENCE [LARGE SCALE GENOMIC DNA]</scope>
    <source>
        <strain evidence="13 14">IFM 53868</strain>
    </source>
</reference>
<dbReference type="Gene3D" id="3.30.70.3290">
    <property type="match status" value="1"/>
</dbReference>
<dbReference type="Pfam" id="PF08242">
    <property type="entry name" value="Methyltransf_12"/>
    <property type="match status" value="1"/>
</dbReference>
<evidence type="ECO:0000256" key="5">
    <source>
        <dbReference type="ARBA" id="ARBA00022857"/>
    </source>
</evidence>
<name>A0ABQ1AWL8_9EURO</name>
<evidence type="ECO:0000256" key="1">
    <source>
        <dbReference type="ARBA" id="ARBA00005179"/>
    </source>
</evidence>
<feature type="domain" description="Carrier" evidence="10">
    <location>
        <begin position="1662"/>
        <end position="1736"/>
    </location>
</feature>
<evidence type="ECO:0000259" key="11">
    <source>
        <dbReference type="PROSITE" id="PS52004"/>
    </source>
</evidence>
<comment type="pathway">
    <text evidence="1">Secondary metabolite biosynthesis.</text>
</comment>
<dbReference type="InterPro" id="IPR013217">
    <property type="entry name" value="Methyltransf_12"/>
</dbReference>
<dbReference type="CDD" id="cd00833">
    <property type="entry name" value="PKS"/>
    <property type="match status" value="1"/>
</dbReference>
<dbReference type="SUPFAM" id="SSF51735">
    <property type="entry name" value="NAD(P)-binding Rossmann-fold domains"/>
    <property type="match status" value="1"/>
</dbReference>
<evidence type="ECO:0000256" key="8">
    <source>
        <dbReference type="PROSITE-ProRule" id="PRU01363"/>
    </source>
</evidence>
<dbReference type="InterPro" id="IPR042104">
    <property type="entry name" value="PKS_dehydratase_sf"/>
</dbReference>
<proteinExistence type="predicted"/>
<keyword evidence="2" id="KW-0596">Phosphopantetheine</keyword>
<keyword evidence="7" id="KW-0012">Acyltransferase</keyword>
<evidence type="ECO:0000256" key="3">
    <source>
        <dbReference type="ARBA" id="ARBA00022553"/>
    </source>
</evidence>
<organism evidence="13 14">
    <name type="scientific">Aspergillus udagawae</name>
    <dbReference type="NCBI Taxonomy" id="91492"/>
    <lineage>
        <taxon>Eukaryota</taxon>
        <taxon>Fungi</taxon>
        <taxon>Dikarya</taxon>
        <taxon>Ascomycota</taxon>
        <taxon>Pezizomycotina</taxon>
        <taxon>Eurotiomycetes</taxon>
        <taxon>Eurotiomycetidae</taxon>
        <taxon>Eurotiales</taxon>
        <taxon>Aspergillaceae</taxon>
        <taxon>Aspergillus</taxon>
        <taxon>Aspergillus subgen. Fumigati</taxon>
    </lineage>
</organism>
<dbReference type="Pfam" id="PF00109">
    <property type="entry name" value="ketoacyl-synt"/>
    <property type="match status" value="1"/>
</dbReference>
<dbReference type="InterPro" id="IPR032088">
    <property type="entry name" value="SAT"/>
</dbReference>
<dbReference type="SUPFAM" id="SSF52151">
    <property type="entry name" value="FabD/lysophospholipase-like"/>
    <property type="match status" value="1"/>
</dbReference>
<keyword evidence="3" id="KW-0597">Phosphoprotein</keyword>
<dbReference type="InterPro" id="IPR006162">
    <property type="entry name" value="Ppantetheine_attach_site"/>
</dbReference>
<dbReference type="InterPro" id="IPR018201">
    <property type="entry name" value="Ketoacyl_synth_AS"/>
</dbReference>
<dbReference type="Gene3D" id="3.40.50.720">
    <property type="entry name" value="NAD(P)-binding Rossmann-like Domain"/>
    <property type="match status" value="1"/>
</dbReference>
<evidence type="ECO:0000256" key="2">
    <source>
        <dbReference type="ARBA" id="ARBA00022450"/>
    </source>
</evidence>
<protein>
    <submittedName>
        <fullName evidence="13">Conidial yellow pigment biosynthesis polyketide synthase</fullName>
    </submittedName>
</protein>
<dbReference type="InterPro" id="IPR009081">
    <property type="entry name" value="PP-bd_ACP"/>
</dbReference>
<dbReference type="InterPro" id="IPR014043">
    <property type="entry name" value="Acyl_transferase_dom"/>
</dbReference>
<dbReference type="Pfam" id="PF02801">
    <property type="entry name" value="Ketoacyl-synt_C"/>
    <property type="match status" value="1"/>
</dbReference>
<keyword evidence="6" id="KW-0511">Multifunctional enzyme</keyword>
<feature type="region of interest" description="C-terminal hotdog fold" evidence="8">
    <location>
        <begin position="1446"/>
        <end position="1597"/>
    </location>
</feature>
<sequence length="2605" mass="284980">MTAHSRQKPKVFLFGPQALALDAKFFHQLRLYLHADQRAKWALSIVSELLQVWESLIHHVPKLQHLNGAQLLRNLNQGLQTGEISPSLFPLPNILLSPLVVIAQLTQYANLLTAALPNLGETDEFPASVTETAETLGLCTGILSAFAVSSSSSLAQLYKNGAVAVRLAMIAGALVDAEQLSPDSDGVATSVSVSWNGVESSATLSRVLKECPEAYLSVHVDEKRSTVTVPQREAANLVQQMKDSGLHVFDVALSGRFHWSGHAADAERLIAFCSSHAEFQFPDPSEMLLPSILSKGGSLHEIALQEILLKPSQWLENFTRVYSSHLEAGGATFICFGPERCTPPTMTRKLGSQLVQLTDIDLSTSPLPAQLLGQSLDELPDYRVAVIGMACLVPGADDLDGYWKILTSGQSQHTEVPLERFSMQTAFREPDPSRKWYGNFIADYDAFDHKFFKKSPREMASADPQHRLIMQLAYQAVEQSGYFRAQGAPASRHVGCYIGIGNVDYDRNIACYPANAYSATGNLRSFVAGKVSHYFGWTGPSVTIDTACSSSGVAVHQACRSILHGECTSALAGGVNVLTHPDWFHNLAGASFLSPTGQCKPFDAAADGYCRGEGAGVVYLKKLSSAIADGDQVLGVIASTKVYQNQNCTSITVPNTDSLAELFQDIVQQARLPPQAISVVEAHGTGTPVGDPAEYAAIKRTLGGSIRSDVLSLMSVKGLLGHTEFASGIISLVKVLLMIHEGFIPPQASFTSINPALQVAPQDMIDIPTRGKRWDVSFRAALINNYGASGSNASIVVTQGPRASFDTASKTALVSADGVSFPFWFCGHDSQSLQAYIIKFRGFLQQYASSNKDMTARNLSFQLARQSNRNLPNALILKASSATDLDQKLLAFEQAGKSTAEIQSPPGRPVILCFGGQVSTFVGLSENLYYQIAALKAHLDECNAVCISLGLNSIYPDIFQTSPIQDTVKLQTMLFATQYSCAKLWVESGVQIAAVVGHSFGELTALCVAGVYSLKDALKLVSGRARLIQDSWGAEKGAMLAVEADLTDVQALISLLKKTSGIDSDVSIACYNGPRLFTLAGSTKCIELTQELAKTSPAFSSMKTKRLSVTNAFHSSLVDPLIGDLEALGQEITFNEPAIRVEQATELRTTGQPAGNFIAQHLRNPVFFNHAVQRLAKDFPSAIWLEAGSNSTVTNMASRALGNSTSQHHFQPVNITGESSSIQSLVDTTIKLWKEGLNISFWAHHARQTPDYTPVILPPYQFEKSRHWMHLQEPPKLDVSAAGPLQHPDVAKGLTTFLSYQDPSHQSARFRVNTGVDQFQQPTSANVVANTAAVAPGILQLQIALDALMNLRPDFDKFKFQPEIRGVSYHNALLAHPSGDVYLDVFSRDDKGLTWDWRLHSEDSEFSSGTVDFRPASDPQLTVDYENLARLSGQKRCARLLHGGHADEVLQGRNIYRAFEQVVKYGTPFRCVTKIAGTENESAGQVIKSYQEEAWIDPVLTECFCQVAGIFVNLMTHSSDLDDRGIFVCDGFSRWIRRPRLGATAALSDHWEVFAVHHQESETKYVSDVFAFDPRDGSLVEAILGLSYQRVPMESIRKVLSRAAKQTPASASASASADIPLSVSMTPSSIPPVRESTRSVSSPYPEPVNEPVKKKVAKLPGEDVWAKTREIICNLSGLEPEEIQNDSDLIELGIDSLMAMELVREVQAAFKCTLQNEQLMELTDFKSLVRCIQSTLGLGDDDDADEVPAEAAAGTNGTVHVNGTNGANGVNGVNGVNGINGVDRNGVHTNRNDGHATFTTSRVRDTFSDFKWTTDDAIVKGRLANYYKEVMPRSTELCIRYIVDAFEQLGCSIRSAAPGQRLEPIPYHPKHAKFMNLIYGLLETEARLIDINGAEITRTAVAPPTISAEALLAKLLHDEPVHAAEHRLTALVGAKFADLITGKEDGLQLVFGTPEAREIASEMYAKSPINTVWIQQLADFLLQLLGQLPRTGAPICILEIGAGTGGTTSRIVPLLAKLGIPVKYTMTDISGSLIAAARKRFKQYPFMEFKVLNMETEPDAKLLESQHIVLATNCVHATRELAVSLKNLHRILRPEGFLVMLEMTQQVPWVDFVFGFIEGWWLFEDGRSYVLQPASYWERVLHSVGYGHVDWTAGDLPEANIQRLIIAHASGTRYDRAPKPAPQSTSESQLTADDPERGAIIDEYVIKYTNGFVPPSRPRAAMGNSSLSTKHCVLVTGATGSLGSHIVAYFAQRPDISTVICLNRVSTVDAAQRQRASLEMRGITLDATSLSKLQVLESDTSKPHLGLSPETYAHLTRTVTHIVHSAWPMSLTRPIRTYETQFKTARNLLVLGTDVVELRPAPFKLGFQFVSSSAVIANYPLWRGTPLVPEEPGTIASLPGTGYAEAKLVVERMLAQTLYQYPESFHAMAVRVAQIAGSTSNGYWNPTEYMPFLIKSSQVLRLLPDLEGTLSWYPVNDVAATLGELLLTETSTDMIYHIDNPSRQGWKEMIGTLARALGIREDGIVPYETWVDRVRRFRASVSDNPALQLIEFFDHYFVPMSCGGLVLDTGKARRHSETLRQQGPIDEGLLMKYIMRWKQEGFLNP</sequence>
<evidence type="ECO:0000256" key="4">
    <source>
        <dbReference type="ARBA" id="ARBA00022679"/>
    </source>
</evidence>
<dbReference type="InterPro" id="IPR036291">
    <property type="entry name" value="NAD(P)-bd_dom_sf"/>
</dbReference>
<gene>
    <name evidence="13" type="ORF">IFM53868_05814</name>
</gene>
<dbReference type="InterPro" id="IPR016035">
    <property type="entry name" value="Acyl_Trfase/lysoPLipase"/>
</dbReference>
<accession>A0ABQ1AWL8</accession>
<dbReference type="Proteomes" id="UP000465266">
    <property type="component" value="Unassembled WGS sequence"/>
</dbReference>
<dbReference type="InterPro" id="IPR013120">
    <property type="entry name" value="FAR_NAD-bd"/>
</dbReference>
<evidence type="ECO:0000256" key="9">
    <source>
        <dbReference type="SAM" id="MobiDB-lite"/>
    </source>
</evidence>
<feature type="region of interest" description="Disordered" evidence="9">
    <location>
        <begin position="1626"/>
        <end position="1649"/>
    </location>
</feature>
<evidence type="ECO:0000313" key="13">
    <source>
        <dbReference type="EMBL" id="GFF89375.1"/>
    </source>
</evidence>
<dbReference type="InterPro" id="IPR001227">
    <property type="entry name" value="Ac_transferase_dom_sf"/>
</dbReference>
<dbReference type="Gene3D" id="3.40.366.10">
    <property type="entry name" value="Malonyl-Coenzyme A Acyl Carrier Protein, domain 2"/>
    <property type="match status" value="2"/>
</dbReference>
<feature type="domain" description="PKS/mFAS DH" evidence="12">
    <location>
        <begin position="1287"/>
        <end position="1597"/>
    </location>
</feature>
<dbReference type="SUPFAM" id="SSF53335">
    <property type="entry name" value="S-adenosyl-L-methionine-dependent methyltransferases"/>
    <property type="match status" value="1"/>
</dbReference>
<dbReference type="Pfam" id="PF07993">
    <property type="entry name" value="NAD_binding_4"/>
    <property type="match status" value="1"/>
</dbReference>
<evidence type="ECO:0000259" key="10">
    <source>
        <dbReference type="PROSITE" id="PS50075"/>
    </source>
</evidence>
<dbReference type="Pfam" id="PF00698">
    <property type="entry name" value="Acyl_transf_1"/>
    <property type="match status" value="1"/>
</dbReference>
<dbReference type="SMART" id="SM00825">
    <property type="entry name" value="PKS_KS"/>
    <property type="match status" value="1"/>
</dbReference>
<feature type="domain" description="Ketosynthase family 3 (KS3)" evidence="11">
    <location>
        <begin position="381"/>
        <end position="799"/>
    </location>
</feature>
<keyword evidence="5" id="KW-0521">NADP</keyword>
<dbReference type="PANTHER" id="PTHR45681:SF6">
    <property type="entry name" value="POLYKETIDE SYNTHASE 37"/>
    <property type="match status" value="1"/>
</dbReference>
<feature type="region of interest" description="Disordered" evidence="9">
    <location>
        <begin position="2174"/>
        <end position="2193"/>
    </location>
</feature>
<dbReference type="SUPFAM" id="SSF47336">
    <property type="entry name" value="ACP-like"/>
    <property type="match status" value="1"/>
</dbReference>
<dbReference type="SUPFAM" id="SSF55048">
    <property type="entry name" value="Probable ACP-binding domain of malonyl-CoA ACP transacylase"/>
    <property type="match status" value="1"/>
</dbReference>
<dbReference type="PROSITE" id="PS00012">
    <property type="entry name" value="PHOSPHOPANTETHEINE"/>
    <property type="match status" value="1"/>
</dbReference>
<dbReference type="SMART" id="SM00827">
    <property type="entry name" value="PKS_AT"/>
    <property type="match status" value="1"/>
</dbReference>
<dbReference type="CDD" id="cd02440">
    <property type="entry name" value="AdoMet_MTases"/>
    <property type="match status" value="1"/>
</dbReference>
<evidence type="ECO:0000256" key="7">
    <source>
        <dbReference type="ARBA" id="ARBA00023315"/>
    </source>
</evidence>
<dbReference type="InterPro" id="IPR014030">
    <property type="entry name" value="Ketoacyl_synth_N"/>
</dbReference>
<dbReference type="InterPro" id="IPR016036">
    <property type="entry name" value="Malonyl_transacylase_ACP-bd"/>
</dbReference>
<dbReference type="PANTHER" id="PTHR45681">
    <property type="entry name" value="POLYKETIDE SYNTHASE 44-RELATED"/>
    <property type="match status" value="1"/>
</dbReference>
<dbReference type="InterPro" id="IPR020841">
    <property type="entry name" value="PKS_Beta-ketoAc_synthase_dom"/>
</dbReference>
<dbReference type="Pfam" id="PF00550">
    <property type="entry name" value="PP-binding"/>
    <property type="match status" value="1"/>
</dbReference>
<dbReference type="Gene3D" id="3.40.50.150">
    <property type="entry name" value="Vaccinia Virus protein VP39"/>
    <property type="match status" value="1"/>
</dbReference>
<dbReference type="Gene3D" id="3.40.47.10">
    <property type="match status" value="1"/>
</dbReference>
<evidence type="ECO:0000256" key="6">
    <source>
        <dbReference type="ARBA" id="ARBA00023268"/>
    </source>
</evidence>
<evidence type="ECO:0000259" key="12">
    <source>
        <dbReference type="PROSITE" id="PS52019"/>
    </source>
</evidence>
<dbReference type="InterPro" id="IPR016039">
    <property type="entry name" value="Thiolase-like"/>
</dbReference>
<dbReference type="InterPro" id="IPR014031">
    <property type="entry name" value="Ketoacyl_synth_C"/>
</dbReference>
<comment type="caution">
    <text evidence="8">Lacks conserved residue(s) required for the propagation of feature annotation.</text>
</comment>
<dbReference type="PROSITE" id="PS50075">
    <property type="entry name" value="CARRIER"/>
    <property type="match status" value="1"/>
</dbReference>
<dbReference type="InterPro" id="IPR036736">
    <property type="entry name" value="ACP-like_sf"/>
</dbReference>
<dbReference type="SUPFAM" id="SSF53901">
    <property type="entry name" value="Thiolase-like"/>
    <property type="match status" value="1"/>
</dbReference>
<dbReference type="InterPro" id="IPR029063">
    <property type="entry name" value="SAM-dependent_MTases_sf"/>
</dbReference>
<dbReference type="Pfam" id="PF16073">
    <property type="entry name" value="SAT"/>
    <property type="match status" value="1"/>
</dbReference>
<evidence type="ECO:0000313" key="14">
    <source>
        <dbReference type="Proteomes" id="UP000465266"/>
    </source>
</evidence>
<dbReference type="InterPro" id="IPR050444">
    <property type="entry name" value="Polyketide_Synthase"/>
</dbReference>
<comment type="caution">
    <text evidence="13">The sequence shown here is derived from an EMBL/GenBank/DDBJ whole genome shotgun (WGS) entry which is preliminary data.</text>
</comment>
<dbReference type="InterPro" id="IPR049900">
    <property type="entry name" value="PKS_mFAS_DH"/>
</dbReference>
<dbReference type="PROSITE" id="PS52019">
    <property type="entry name" value="PKS_MFAS_DH"/>
    <property type="match status" value="1"/>
</dbReference>
<keyword evidence="14" id="KW-1185">Reference proteome</keyword>
<feature type="compositionally biased region" description="Polar residues" evidence="9">
    <location>
        <begin position="2182"/>
        <end position="2191"/>
    </location>
</feature>
<dbReference type="Pfam" id="PF18558">
    <property type="entry name" value="HTH_51"/>
    <property type="match status" value="1"/>
</dbReference>
<dbReference type="EMBL" id="BLKG01000061">
    <property type="protein sequence ID" value="GFF89375.1"/>
    <property type="molecule type" value="Genomic_DNA"/>
</dbReference>
<dbReference type="Gene3D" id="1.10.1200.10">
    <property type="entry name" value="ACP-like"/>
    <property type="match status" value="1"/>
</dbReference>
<dbReference type="Gene3D" id="3.10.129.110">
    <property type="entry name" value="Polyketide synthase dehydratase"/>
    <property type="match status" value="1"/>
</dbReference>
<dbReference type="PROSITE" id="PS52004">
    <property type="entry name" value="KS3_2"/>
    <property type="match status" value="1"/>
</dbReference>
<feature type="region of interest" description="N-terminal hotdog fold" evidence="8">
    <location>
        <begin position="1287"/>
        <end position="1428"/>
    </location>
</feature>
<keyword evidence="4" id="KW-0808">Transferase</keyword>
<dbReference type="InterPro" id="IPR041068">
    <property type="entry name" value="HTH_51"/>
</dbReference>
<dbReference type="PROSITE" id="PS00606">
    <property type="entry name" value="KS3_1"/>
    <property type="match status" value="1"/>
</dbReference>